<evidence type="ECO:0008006" key="3">
    <source>
        <dbReference type="Google" id="ProtNLM"/>
    </source>
</evidence>
<dbReference type="SUPFAM" id="SSF52266">
    <property type="entry name" value="SGNH hydrolase"/>
    <property type="match status" value="1"/>
</dbReference>
<evidence type="ECO:0000313" key="2">
    <source>
        <dbReference type="Proteomes" id="UP000218231"/>
    </source>
</evidence>
<protein>
    <recommendedName>
        <fullName evidence="3">SGNH hydrolase-type esterase domain-containing protein</fullName>
    </recommendedName>
</protein>
<dbReference type="InterPro" id="IPR038885">
    <property type="entry name" value="PLB1"/>
</dbReference>
<dbReference type="GO" id="GO:0006644">
    <property type="term" value="P:phospholipid metabolic process"/>
    <property type="evidence" value="ECO:0007669"/>
    <property type="project" value="TreeGrafter"/>
</dbReference>
<proteinExistence type="predicted"/>
<dbReference type="PANTHER" id="PTHR21325:SF50">
    <property type="entry name" value="LIPASE_GDSL DOMAIN-CONTAINING PROTEIN"/>
    <property type="match status" value="1"/>
</dbReference>
<dbReference type="PANTHER" id="PTHR21325">
    <property type="entry name" value="PHOSPHOLIPASE B, PLB1"/>
    <property type="match status" value="1"/>
</dbReference>
<reference evidence="1 2" key="1">
    <citation type="journal article" date="2017" name="Curr. Biol.">
        <title>Genome architecture and evolution of a unichromosomal asexual nematode.</title>
        <authorList>
            <person name="Fradin H."/>
            <person name="Zegar C."/>
            <person name="Gutwein M."/>
            <person name="Lucas J."/>
            <person name="Kovtun M."/>
            <person name="Corcoran D."/>
            <person name="Baugh L.R."/>
            <person name="Kiontke K."/>
            <person name="Gunsalus K."/>
            <person name="Fitch D.H."/>
            <person name="Piano F."/>
        </authorList>
    </citation>
    <scope>NUCLEOTIDE SEQUENCE [LARGE SCALE GENOMIC DNA]</scope>
    <source>
        <strain evidence="1">PF1309</strain>
    </source>
</reference>
<dbReference type="AlphaFoldDB" id="A0A2A2JNU2"/>
<dbReference type="InterPro" id="IPR035547">
    <property type="entry name" value="Phospholipase_B"/>
</dbReference>
<dbReference type="InterPro" id="IPR036514">
    <property type="entry name" value="SGNH_hydro_sf"/>
</dbReference>
<dbReference type="CDD" id="cd01824">
    <property type="entry name" value="Phospholipase_B_like"/>
    <property type="match status" value="1"/>
</dbReference>
<sequence length="252" mass="28334">MAVPGAESKDIIGQARNLVNTMNSHKEINVKEDWKLVNIFIGANDICVFCTDHYINSTAPHGNVTFMNNIIKAVQILKDNLPRTIVSLTGMFNMGMLRKIDRGKYFCDALHVFECTCESDKNFTNDYIANTCFSYMYAEANIQSSGRFEADDFTFVVQPFFNGITDPPYLPDGEVDLTFFAPDCFHFSAYGHANVAMHLWNTIVQPVGQKQTKVNLSDHTVALHCPSSSCPFFQTSKNSKDCVKFYTPSILD</sequence>
<organism evidence="1 2">
    <name type="scientific">Diploscapter pachys</name>
    <dbReference type="NCBI Taxonomy" id="2018661"/>
    <lineage>
        <taxon>Eukaryota</taxon>
        <taxon>Metazoa</taxon>
        <taxon>Ecdysozoa</taxon>
        <taxon>Nematoda</taxon>
        <taxon>Chromadorea</taxon>
        <taxon>Rhabditida</taxon>
        <taxon>Rhabditina</taxon>
        <taxon>Rhabditomorpha</taxon>
        <taxon>Rhabditoidea</taxon>
        <taxon>Rhabditidae</taxon>
        <taxon>Diploscapter</taxon>
    </lineage>
</organism>
<dbReference type="Proteomes" id="UP000218231">
    <property type="component" value="Unassembled WGS sequence"/>
</dbReference>
<name>A0A2A2JNU2_9BILA</name>
<comment type="caution">
    <text evidence="1">The sequence shown here is derived from an EMBL/GenBank/DDBJ whole genome shotgun (WGS) entry which is preliminary data.</text>
</comment>
<gene>
    <name evidence="1" type="ORF">WR25_25472</name>
</gene>
<dbReference type="GO" id="GO:0004620">
    <property type="term" value="F:phospholipase activity"/>
    <property type="evidence" value="ECO:0007669"/>
    <property type="project" value="InterPro"/>
</dbReference>
<keyword evidence="2" id="KW-1185">Reference proteome</keyword>
<dbReference type="Gene3D" id="3.40.50.1110">
    <property type="entry name" value="SGNH hydrolase"/>
    <property type="match status" value="1"/>
</dbReference>
<dbReference type="Pfam" id="PF00657">
    <property type="entry name" value="Lipase_GDSL"/>
    <property type="match status" value="1"/>
</dbReference>
<accession>A0A2A2JNU2</accession>
<dbReference type="STRING" id="2018661.A0A2A2JNU2"/>
<evidence type="ECO:0000313" key="1">
    <source>
        <dbReference type="EMBL" id="PAV63350.1"/>
    </source>
</evidence>
<dbReference type="EMBL" id="LIAE01010316">
    <property type="protein sequence ID" value="PAV63350.1"/>
    <property type="molecule type" value="Genomic_DNA"/>
</dbReference>
<dbReference type="OrthoDB" id="10265800at2759"/>
<dbReference type="InterPro" id="IPR001087">
    <property type="entry name" value="GDSL"/>
</dbReference>